<accession>A0A9X1X0E2</accession>
<gene>
    <name evidence="2" type="primary">vgrG</name>
    <name evidence="2" type="ORF">MUY27_01310</name>
</gene>
<evidence type="ECO:0000313" key="3">
    <source>
        <dbReference type="Proteomes" id="UP001139450"/>
    </source>
</evidence>
<name>A0A9X1X0E2_9SPHI</name>
<dbReference type="NCBIfam" id="TIGR01646">
    <property type="entry name" value="vgr_GE"/>
    <property type="match status" value="1"/>
</dbReference>
<dbReference type="Proteomes" id="UP001139450">
    <property type="component" value="Unassembled WGS sequence"/>
</dbReference>
<protein>
    <submittedName>
        <fullName evidence="2">Type VI secretion system tip protein VgrG</fullName>
    </submittedName>
</protein>
<dbReference type="SUPFAM" id="SSF69279">
    <property type="entry name" value="Phage tail proteins"/>
    <property type="match status" value="1"/>
</dbReference>
<dbReference type="InterPro" id="IPR037026">
    <property type="entry name" value="Vgr_OB-fold_dom_sf"/>
</dbReference>
<dbReference type="SUPFAM" id="SSF69349">
    <property type="entry name" value="Phage fibre proteins"/>
    <property type="match status" value="1"/>
</dbReference>
<dbReference type="InterPro" id="IPR006533">
    <property type="entry name" value="T6SS_Vgr_RhsGE"/>
</dbReference>
<proteinExistence type="predicted"/>
<dbReference type="Pfam" id="PF04717">
    <property type="entry name" value="Phage_base_V"/>
    <property type="match status" value="1"/>
</dbReference>
<evidence type="ECO:0000259" key="1">
    <source>
        <dbReference type="Pfam" id="PF04717"/>
    </source>
</evidence>
<dbReference type="EMBL" id="JALJEJ010000001">
    <property type="protein sequence ID" value="MCJ8208326.1"/>
    <property type="molecule type" value="Genomic_DNA"/>
</dbReference>
<reference evidence="2" key="1">
    <citation type="submission" date="2022-04" db="EMBL/GenBank/DDBJ databases">
        <title>Mucilaginibacter sp. RS28 isolated from freshwater.</title>
        <authorList>
            <person name="Ko S.-R."/>
        </authorList>
    </citation>
    <scope>NUCLEOTIDE SEQUENCE</scope>
    <source>
        <strain evidence="2">RS28</strain>
    </source>
</reference>
<dbReference type="AlphaFoldDB" id="A0A9X1X0E2"/>
<organism evidence="2 3">
    <name type="scientific">Mucilaginibacter straminoryzae</name>
    <dbReference type="NCBI Taxonomy" id="2932774"/>
    <lineage>
        <taxon>Bacteria</taxon>
        <taxon>Pseudomonadati</taxon>
        <taxon>Bacteroidota</taxon>
        <taxon>Sphingobacteriia</taxon>
        <taxon>Sphingobacteriales</taxon>
        <taxon>Sphingobacteriaceae</taxon>
        <taxon>Mucilaginibacter</taxon>
    </lineage>
</organism>
<comment type="caution">
    <text evidence="2">The sequence shown here is derived from an EMBL/GenBank/DDBJ whole genome shotgun (WGS) entry which is preliminary data.</text>
</comment>
<evidence type="ECO:0000313" key="2">
    <source>
        <dbReference type="EMBL" id="MCJ8208326.1"/>
    </source>
</evidence>
<dbReference type="Gene3D" id="2.40.50.230">
    <property type="entry name" value="Gp5 N-terminal domain"/>
    <property type="match status" value="1"/>
</dbReference>
<feature type="domain" description="Gp5/Type VI secretion system Vgr protein OB-fold" evidence="1">
    <location>
        <begin position="379"/>
        <end position="452"/>
    </location>
</feature>
<dbReference type="RefSeq" id="WP_245128157.1">
    <property type="nucleotide sequence ID" value="NZ_JALJEJ010000001.1"/>
</dbReference>
<keyword evidence="3" id="KW-1185">Reference proteome</keyword>
<dbReference type="SUPFAM" id="SSF69255">
    <property type="entry name" value="gp5 N-terminal domain-like"/>
    <property type="match status" value="1"/>
</dbReference>
<sequence>MAAPSPTDLQDATLRTTILVNGSAIKDTYPLVSIQIRHELNRISWAEVVFIDGDITNSDFPISDSDDLIPGNPISISAGYGDDAESTIFSGVIVKQALEINENGDYHLVVTAKHKAVSMTFNRTEAEFASKADSDILTAIIGNYSLSSSVSSTSYQQEAMFQKLATDWDFILARAEFLGFVVALDGDNDISIAAPEVSGTAVLNVTFGQSIIAFRAELNAERQLPGVTINSWDIKSLAQASSSGTEPSVNSQGNLSGKSLSTKLSQTALNISSGTPMDKAESKLWADAFFLRMRLAALRGEVTFTGSALAKTGKLLELAGVGERYNGDAYISAVSHTLEDGRWETTVKFGLEDKKVAERADVSYPPAFGTLPAIQGLQVATVKKLTEDPASAYRIQLNIPSVSTGTGVWARMANFYATNNAGSVFLPEIGDEVVIGYLESDPRYPVILGSLYSSTNVNPNPAADGNNTKALTTRSQLKITFDDDKKVITITTPGNNTITLSDDAKSITLVDQNSNKVEMTSSGINIQSAKDITLKATGNINLNATQKVSVTATQDVEITGMNVKATANVGFTAQGSATAEVSASGQTTIKGAMVMIN</sequence>
<dbReference type="InterPro" id="IPR006531">
    <property type="entry name" value="Gp5/Vgr_OB"/>
</dbReference>